<dbReference type="InterPro" id="IPR002182">
    <property type="entry name" value="NB-ARC"/>
</dbReference>
<keyword evidence="8" id="KW-0418">Kinase</keyword>
<dbReference type="InterPro" id="IPR058192">
    <property type="entry name" value="WHD_ROQ1-like"/>
</dbReference>
<keyword evidence="3" id="KW-0433">Leucine-rich repeat</keyword>
<evidence type="ECO:0000256" key="7">
    <source>
        <dbReference type="ARBA" id="ARBA00022741"/>
    </source>
</evidence>
<dbReference type="Gene3D" id="2.60.40.2700">
    <property type="match status" value="1"/>
</dbReference>
<dbReference type="EMBL" id="PKPP01005774">
    <property type="protein sequence ID" value="PWA58873.1"/>
    <property type="molecule type" value="Genomic_DNA"/>
</dbReference>
<organism evidence="16 17">
    <name type="scientific">Artemisia annua</name>
    <name type="common">Sweet wormwood</name>
    <dbReference type="NCBI Taxonomy" id="35608"/>
    <lineage>
        <taxon>Eukaryota</taxon>
        <taxon>Viridiplantae</taxon>
        <taxon>Streptophyta</taxon>
        <taxon>Embryophyta</taxon>
        <taxon>Tracheophyta</taxon>
        <taxon>Spermatophyta</taxon>
        <taxon>Magnoliopsida</taxon>
        <taxon>eudicotyledons</taxon>
        <taxon>Gunneridae</taxon>
        <taxon>Pentapetalae</taxon>
        <taxon>asterids</taxon>
        <taxon>campanulids</taxon>
        <taxon>Asterales</taxon>
        <taxon>Asteraceae</taxon>
        <taxon>Asteroideae</taxon>
        <taxon>Anthemideae</taxon>
        <taxon>Artemisiinae</taxon>
        <taxon>Artemisia</taxon>
    </lineage>
</organism>
<dbReference type="PANTHER" id="PTHR11017:SF448">
    <property type="entry name" value="TIR DOMAIN, P-LOOP CONTAINING NUCLEOSIDE TRIPHOSPHATE HYDROLASE"/>
    <property type="match status" value="1"/>
</dbReference>
<feature type="domain" description="Protein kinase" evidence="14">
    <location>
        <begin position="1116"/>
        <end position="1454"/>
    </location>
</feature>
<dbReference type="Pfam" id="PF01582">
    <property type="entry name" value="TIR"/>
    <property type="match status" value="1"/>
</dbReference>
<dbReference type="GO" id="GO:0007165">
    <property type="term" value="P:signal transduction"/>
    <property type="evidence" value="ECO:0007669"/>
    <property type="project" value="InterPro"/>
</dbReference>
<dbReference type="GO" id="GO:0004674">
    <property type="term" value="F:protein serine/threonine kinase activity"/>
    <property type="evidence" value="ECO:0007669"/>
    <property type="project" value="UniProtKB-KW"/>
</dbReference>
<feature type="binding site" evidence="13">
    <location>
        <position position="1147"/>
    </location>
    <ligand>
        <name>ATP</name>
        <dbReference type="ChEBI" id="CHEBI:30616"/>
    </ligand>
</feature>
<evidence type="ECO:0000313" key="17">
    <source>
        <dbReference type="Proteomes" id="UP000245207"/>
    </source>
</evidence>
<dbReference type="Gene3D" id="1.10.510.10">
    <property type="entry name" value="Transferase(Phosphotransferase) domain 1"/>
    <property type="match status" value="2"/>
</dbReference>
<evidence type="ECO:0000256" key="10">
    <source>
        <dbReference type="ARBA" id="ARBA00022989"/>
    </source>
</evidence>
<dbReference type="Gene3D" id="3.40.50.10140">
    <property type="entry name" value="Toll/interleukin-1 receptor homology (TIR) domain"/>
    <property type="match status" value="1"/>
</dbReference>
<evidence type="ECO:0000256" key="1">
    <source>
        <dbReference type="ARBA" id="ARBA00008171"/>
    </source>
</evidence>
<dbReference type="FunFam" id="3.40.50.10140:FF:000007">
    <property type="entry name" value="Disease resistance protein (TIR-NBS-LRR class)"/>
    <property type="match status" value="1"/>
</dbReference>
<dbReference type="InterPro" id="IPR008271">
    <property type="entry name" value="Ser/Thr_kinase_AS"/>
</dbReference>
<keyword evidence="10" id="KW-1133">Transmembrane helix</keyword>
<evidence type="ECO:0000256" key="11">
    <source>
        <dbReference type="ARBA" id="ARBA00023027"/>
    </source>
</evidence>
<keyword evidence="12" id="KW-0472">Membrane</keyword>
<evidence type="ECO:0000256" key="3">
    <source>
        <dbReference type="ARBA" id="ARBA00022614"/>
    </source>
</evidence>
<keyword evidence="7 13" id="KW-0547">Nucleotide-binding</keyword>
<dbReference type="PRINTS" id="PR00364">
    <property type="entry name" value="DISEASERSIST"/>
</dbReference>
<evidence type="ECO:0000256" key="13">
    <source>
        <dbReference type="PROSITE-ProRule" id="PRU10141"/>
    </source>
</evidence>
<keyword evidence="11" id="KW-0520">NAD</keyword>
<dbReference type="Pfam" id="PF23197">
    <property type="entry name" value="IG_AIR9"/>
    <property type="match status" value="1"/>
</dbReference>
<dbReference type="InterPro" id="IPR044974">
    <property type="entry name" value="Disease_R_plants"/>
</dbReference>
<dbReference type="InterPro" id="IPR032675">
    <property type="entry name" value="LRR_dom_sf"/>
</dbReference>
<dbReference type="Proteomes" id="UP000245207">
    <property type="component" value="Unassembled WGS sequence"/>
</dbReference>
<keyword evidence="4" id="KW-0808">Transferase</keyword>
<dbReference type="SUPFAM" id="SSF56112">
    <property type="entry name" value="Protein kinase-like (PK-like)"/>
    <property type="match status" value="2"/>
</dbReference>
<evidence type="ECO:0000256" key="4">
    <source>
        <dbReference type="ARBA" id="ARBA00022679"/>
    </source>
</evidence>
<evidence type="ECO:0000256" key="8">
    <source>
        <dbReference type="ARBA" id="ARBA00022777"/>
    </source>
</evidence>
<dbReference type="Pfam" id="PF00931">
    <property type="entry name" value="NB-ARC"/>
    <property type="match status" value="1"/>
</dbReference>
<dbReference type="FunFam" id="2.60.40.2700:FF:000001">
    <property type="entry name" value="Transmembrane protein"/>
    <property type="match status" value="1"/>
</dbReference>
<evidence type="ECO:0000259" key="14">
    <source>
        <dbReference type="PROSITE" id="PS50011"/>
    </source>
</evidence>
<dbReference type="SUPFAM" id="SSF52200">
    <property type="entry name" value="Toll/Interleukin receptor TIR domain"/>
    <property type="match status" value="1"/>
</dbReference>
<evidence type="ECO:0000259" key="15">
    <source>
        <dbReference type="PROSITE" id="PS50104"/>
    </source>
</evidence>
<evidence type="ECO:0000256" key="9">
    <source>
        <dbReference type="ARBA" id="ARBA00022840"/>
    </source>
</evidence>
<dbReference type="InterPro" id="IPR011009">
    <property type="entry name" value="Kinase-like_dom_sf"/>
</dbReference>
<keyword evidence="5" id="KW-0812">Transmembrane</keyword>
<comment type="similarity">
    <text evidence="1">Belongs to the protein kinase superfamily. TKL Ser/Thr protein kinase family. ROCO subfamily.</text>
</comment>
<name>A0A2U1MC79_ARTAN</name>
<accession>A0A2U1MC79</accession>
<evidence type="ECO:0000256" key="6">
    <source>
        <dbReference type="ARBA" id="ARBA00022737"/>
    </source>
</evidence>
<keyword evidence="2" id="KW-0723">Serine/threonine-protein kinase</keyword>
<dbReference type="GO" id="GO:0043531">
    <property type="term" value="F:ADP binding"/>
    <property type="evidence" value="ECO:0007669"/>
    <property type="project" value="InterPro"/>
</dbReference>
<dbReference type="Gene3D" id="3.40.50.300">
    <property type="entry name" value="P-loop containing nucleotide triphosphate hydrolases"/>
    <property type="match status" value="1"/>
</dbReference>
<sequence>MASSSSSSINMALPRANGSKFDVFLSFRGEDTRHSFTDHLYNALKQAGILTFRDSDDAERGEELKEEIEKAIKASDASIIVLSGNYATSTWCLDELSLILDQRRDCNHFVLPVFYHVDPSNVAKQKGSFEMQADPSKRRWTDDNVKRWKAALTEVVGVIGMTLVGSETKFIREVVDTIYNRLDRKQIHIPANITGMDVRYEEINSLLKQSEAQFLVICGMAGSGKSTMAQYIVYSEGQQFESNSIVEKIGSRCKNSHEMVVLQEQLCSDISKGKQDRRIDTVCKGTAHIELLLKKTKALIVLDEIVEERHLEELLGSADINKESKIIITANNDISNWFMSKSLTFQTYIMKLLNDDEALELLSLHAFRSKLPKDGYSELAQQVVRYCGGNPLALEVLGSSLSKNDTITSWNSELSSFEKSFNDRMYEVFIRSYNSLPSSSEKELFLHIACFFVGSDMNYVVEILEPDYGAESKIKTLTSRCFLYVTPDNKLMMPRLLQEMGRSLVDRESRIISERTRVWRNKDSYEILRRKKSSNTIEGLALDIQTLIKEDASESRHIKELSTDSLQRMDQLKLLQLKFVKLNGSYEDLSENLRWLYWVGFNESTVPTNIYMGNMVALDMSYSHLKEFEPPMDSHKLSEIRNFDKIPNLETLILWNCHNLLHVCRTIGNLKKLALLNTAGCEKLFMPISTSGVESALELSFPLPRSLQRVFFNDCNLECTDYIPLSFSDQSFLQYINLANGHFEILPSYNLLINLRVLDLRKCSRLKRLLCLPSTLAELYIYDCKSIEKITFKSGRFTLQEFGYEGCVILSEVEGWFKLLLITKLDESDLGHMIWLKEYQYEEVCLVGDYELTKGRSCHLQMLYEFNIMSTSLPDIKHPKLTTEYTSRSTSLSFDVPLCPRRCRIKGLNVTFRYTISGDDWVWFVKIRTTNNVDLMYSPKVFGKPGSGNIGKWLSYWPIGNLLDVGDVVYVSIVVMSGLEVVECGASLVYTDDDVARDTMENKTGWFKAFGEDLYRFKLRNGSYYLCQHDIYKLTQVGRLTPDWLSILAGYTIDDTEVRGWRMTGRPQQSYQSFMELKTIRCNIHGPDTYYQDTMSKVNEWQHLKISFKEIEVATENFKTLIGRGGYGLVYKGKLLVSGKVTMVAVKRLNEQFGQGLNELLTEIQLLSSQHHPNLISLLGYCDEGKEKTIIYEYAEHGSLDQYIRRSGKSTYTTLTWLQRLKICADAARGLDHLHSHGKEKTIIYEYAERGSLDQYIRRSGKSTSTTLTWLQRLKICADAARGLDHLHSHVGGHRTIIHRDIKSSNILIDENWVGKISDLGLSKLSVSGFGTSVIVSNGCGTRGYCEPEYYTTGVVTKKSDVYSFGIVLFEVLCGRLCLIDCDDGFRLSSISAKEYYKNNSLDKIIDHSLRAHIGSYSMTKFAAIAYKCLNNDREQRPAMDVVVKELEEALRFLGQQRFAPSPYNNQTSDRHLEPNYEVSKYAPESDPGERNSLMLDGQINQSLDKASRQNFASGPRANSRYEDAADDNYFQPSPMNDGVNSYALEDANTLSFSLEDGPGIDGFQISGDAKPGGKLLACGFPVRGTSLCMFQWIRHLQDGTREYIDGATNPEYVVTADDVDKLVAVECIPMDDQGHQGEIVRLFANDQNKITCDPEMQQEIDRNISAGQASFAVLLLADSSENWEQTTFTLRRSNYQIRINRTQEIVINEKYSSDLSIKIPSGLTTQFVLTRPNGASHPFSTFNDVRMRDTLVLIMRMFQSKIKIPSGLTTQFVLTRPNGASHPFSTFNDVRMRDTLVLIMRMFQSKALDERRKTKS</sequence>
<protein>
    <submittedName>
        <fullName evidence="16">Toll/interleukin-1 receptor (TIR) domain-containing protein</fullName>
    </submittedName>
</protein>
<dbReference type="CDD" id="cd00009">
    <property type="entry name" value="AAA"/>
    <property type="match status" value="1"/>
</dbReference>
<dbReference type="PROSITE" id="PS00107">
    <property type="entry name" value="PROTEIN_KINASE_ATP"/>
    <property type="match status" value="1"/>
</dbReference>
<comment type="caution">
    <text evidence="16">The sequence shown here is derived from an EMBL/GenBank/DDBJ whole genome shotgun (WGS) entry which is preliminary data.</text>
</comment>
<evidence type="ECO:0000256" key="12">
    <source>
        <dbReference type="ARBA" id="ARBA00023136"/>
    </source>
</evidence>
<dbReference type="InterPro" id="IPR042197">
    <property type="entry name" value="Apaf_helical"/>
</dbReference>
<dbReference type="Gene3D" id="1.10.8.430">
    <property type="entry name" value="Helical domain of apoptotic protease-activating factors"/>
    <property type="match status" value="1"/>
</dbReference>
<reference evidence="16 17" key="1">
    <citation type="journal article" date="2018" name="Mol. Plant">
        <title>The genome of Artemisia annua provides insight into the evolution of Asteraceae family and artemisinin biosynthesis.</title>
        <authorList>
            <person name="Shen Q."/>
            <person name="Zhang L."/>
            <person name="Liao Z."/>
            <person name="Wang S."/>
            <person name="Yan T."/>
            <person name="Shi P."/>
            <person name="Liu M."/>
            <person name="Fu X."/>
            <person name="Pan Q."/>
            <person name="Wang Y."/>
            <person name="Lv Z."/>
            <person name="Lu X."/>
            <person name="Zhang F."/>
            <person name="Jiang W."/>
            <person name="Ma Y."/>
            <person name="Chen M."/>
            <person name="Hao X."/>
            <person name="Li L."/>
            <person name="Tang Y."/>
            <person name="Lv G."/>
            <person name="Zhou Y."/>
            <person name="Sun X."/>
            <person name="Brodelius P.E."/>
            <person name="Rose J.K.C."/>
            <person name="Tang K."/>
        </authorList>
    </citation>
    <scope>NUCLEOTIDE SEQUENCE [LARGE SCALE GENOMIC DNA]</scope>
    <source>
        <strain evidence="17">cv. Huhao1</strain>
        <tissue evidence="16">Leaf</tissue>
    </source>
</reference>
<dbReference type="SMART" id="SM00220">
    <property type="entry name" value="S_TKc"/>
    <property type="match status" value="1"/>
</dbReference>
<dbReference type="InterPro" id="IPR027417">
    <property type="entry name" value="P-loop_NTPase"/>
</dbReference>
<keyword evidence="6" id="KW-0677">Repeat</keyword>
<proteinExistence type="inferred from homology"/>
<dbReference type="Gene3D" id="3.80.10.10">
    <property type="entry name" value="Ribonuclease Inhibitor"/>
    <property type="match status" value="2"/>
</dbReference>
<dbReference type="SUPFAM" id="SSF52540">
    <property type="entry name" value="P-loop containing nucleoside triphosphate hydrolases"/>
    <property type="match status" value="1"/>
</dbReference>
<dbReference type="GO" id="GO:0005524">
    <property type="term" value="F:ATP binding"/>
    <property type="evidence" value="ECO:0007669"/>
    <property type="project" value="UniProtKB-UniRule"/>
</dbReference>
<evidence type="ECO:0000256" key="2">
    <source>
        <dbReference type="ARBA" id="ARBA00022527"/>
    </source>
</evidence>
<dbReference type="InterPro" id="IPR001245">
    <property type="entry name" value="Ser-Thr/Tyr_kinase_cat_dom"/>
</dbReference>
<keyword evidence="9 13" id="KW-0067">ATP-binding</keyword>
<dbReference type="InterPro" id="IPR000719">
    <property type="entry name" value="Prot_kinase_dom"/>
</dbReference>
<dbReference type="Pfam" id="PF23282">
    <property type="entry name" value="WHD_ROQ1"/>
    <property type="match status" value="1"/>
</dbReference>
<dbReference type="GO" id="GO:0006952">
    <property type="term" value="P:defense response"/>
    <property type="evidence" value="ECO:0007669"/>
    <property type="project" value="InterPro"/>
</dbReference>
<dbReference type="OrthoDB" id="1687514at2759"/>
<dbReference type="InterPro" id="IPR017441">
    <property type="entry name" value="Protein_kinase_ATP_BS"/>
</dbReference>
<dbReference type="PROSITE" id="PS50104">
    <property type="entry name" value="TIR"/>
    <property type="match status" value="1"/>
</dbReference>
<dbReference type="SUPFAM" id="SSF52058">
    <property type="entry name" value="L domain-like"/>
    <property type="match status" value="1"/>
</dbReference>
<dbReference type="FunFam" id="3.30.200.20:FF:000039">
    <property type="entry name" value="receptor-like protein kinase FERONIA"/>
    <property type="match status" value="1"/>
</dbReference>
<dbReference type="PROSITE" id="PS50011">
    <property type="entry name" value="PROTEIN_KINASE_DOM"/>
    <property type="match status" value="1"/>
</dbReference>
<dbReference type="PROSITE" id="PS00108">
    <property type="entry name" value="PROTEIN_KINASE_ST"/>
    <property type="match status" value="1"/>
</dbReference>
<evidence type="ECO:0000313" key="16">
    <source>
        <dbReference type="EMBL" id="PWA58873.1"/>
    </source>
</evidence>
<gene>
    <name evidence="16" type="ORF">CTI12_AA392860</name>
</gene>
<dbReference type="Pfam" id="PF07714">
    <property type="entry name" value="PK_Tyr_Ser-Thr"/>
    <property type="match status" value="2"/>
</dbReference>
<dbReference type="InterPro" id="IPR000157">
    <property type="entry name" value="TIR_dom"/>
</dbReference>
<feature type="domain" description="TIR" evidence="15">
    <location>
        <begin position="19"/>
        <end position="182"/>
    </location>
</feature>
<dbReference type="Pfam" id="PF23080">
    <property type="entry name" value="DUF7046"/>
    <property type="match status" value="1"/>
</dbReference>
<dbReference type="SMART" id="SM00255">
    <property type="entry name" value="TIR"/>
    <property type="match status" value="1"/>
</dbReference>
<evidence type="ECO:0000256" key="5">
    <source>
        <dbReference type="ARBA" id="ARBA00022692"/>
    </source>
</evidence>
<dbReference type="InterPro" id="IPR035897">
    <property type="entry name" value="Toll_tir_struct_dom_sf"/>
</dbReference>
<keyword evidence="16" id="KW-0675">Receptor</keyword>
<dbReference type="InterPro" id="IPR056284">
    <property type="entry name" value="AIR9-like_A9"/>
</dbReference>
<keyword evidence="17" id="KW-1185">Reference proteome</keyword>
<dbReference type="InterPro" id="IPR055474">
    <property type="entry name" value="DUF7046"/>
</dbReference>
<dbReference type="PANTHER" id="PTHR11017">
    <property type="entry name" value="LEUCINE-RICH REPEAT-CONTAINING PROTEIN"/>
    <property type="match status" value="1"/>
</dbReference>